<evidence type="ECO:0000256" key="2">
    <source>
        <dbReference type="SAM" id="MobiDB-lite"/>
    </source>
</evidence>
<dbReference type="AlphaFoldDB" id="A0A518EXB7"/>
<gene>
    <name evidence="4" type="ORF">Poly30_42830</name>
</gene>
<accession>A0A518EXB7</accession>
<dbReference type="PANTHER" id="PTHR16026:SF0">
    <property type="entry name" value="CARTILAGE ACIDIC PROTEIN 1"/>
    <property type="match status" value="1"/>
</dbReference>
<evidence type="ECO:0000259" key="3">
    <source>
        <dbReference type="Pfam" id="PF07593"/>
    </source>
</evidence>
<dbReference type="EMBL" id="CP036434">
    <property type="protein sequence ID" value="QDV08730.1"/>
    <property type="molecule type" value="Genomic_DNA"/>
</dbReference>
<dbReference type="Pfam" id="PF13517">
    <property type="entry name" value="FG-GAP_3"/>
    <property type="match status" value="2"/>
</dbReference>
<dbReference type="InterPro" id="IPR013517">
    <property type="entry name" value="FG-GAP"/>
</dbReference>
<feature type="domain" description="ASPIC/UnbV" evidence="3">
    <location>
        <begin position="554"/>
        <end position="618"/>
    </location>
</feature>
<reference evidence="4 5" key="1">
    <citation type="submission" date="2019-02" db="EMBL/GenBank/DDBJ databases">
        <title>Deep-cultivation of Planctomycetes and their phenomic and genomic characterization uncovers novel biology.</title>
        <authorList>
            <person name="Wiegand S."/>
            <person name="Jogler M."/>
            <person name="Boedeker C."/>
            <person name="Pinto D."/>
            <person name="Vollmers J."/>
            <person name="Rivas-Marin E."/>
            <person name="Kohn T."/>
            <person name="Peeters S.H."/>
            <person name="Heuer A."/>
            <person name="Rast P."/>
            <person name="Oberbeckmann S."/>
            <person name="Bunk B."/>
            <person name="Jeske O."/>
            <person name="Meyerdierks A."/>
            <person name="Storesund J.E."/>
            <person name="Kallscheuer N."/>
            <person name="Luecker S."/>
            <person name="Lage O.M."/>
            <person name="Pohl T."/>
            <person name="Merkel B.J."/>
            <person name="Hornburger P."/>
            <person name="Mueller R.-W."/>
            <person name="Bruemmer F."/>
            <person name="Labrenz M."/>
            <person name="Spormann A.M."/>
            <person name="Op den Camp H."/>
            <person name="Overmann J."/>
            <person name="Amann R."/>
            <person name="Jetten M.S.M."/>
            <person name="Mascher T."/>
            <person name="Medema M.H."/>
            <person name="Devos D.P."/>
            <person name="Kaster A.-K."/>
            <person name="Ovreas L."/>
            <person name="Rohde M."/>
            <person name="Galperin M.Y."/>
            <person name="Jogler C."/>
        </authorList>
    </citation>
    <scope>NUCLEOTIDE SEQUENCE [LARGE SCALE GENOMIC DNA]</scope>
    <source>
        <strain evidence="4 5">Poly30</strain>
    </source>
</reference>
<dbReference type="InterPro" id="IPR011519">
    <property type="entry name" value="UnbV_ASPIC"/>
</dbReference>
<name>A0A518EXB7_9BACT</name>
<feature type="region of interest" description="Disordered" evidence="2">
    <location>
        <begin position="72"/>
        <end position="97"/>
    </location>
</feature>
<keyword evidence="1" id="KW-0732">Signal</keyword>
<evidence type="ECO:0000256" key="1">
    <source>
        <dbReference type="ARBA" id="ARBA00022729"/>
    </source>
</evidence>
<dbReference type="Pfam" id="PF07593">
    <property type="entry name" value="UnbV_ASPIC"/>
    <property type="match status" value="1"/>
</dbReference>
<sequence length="629" mass="66203" precursor="true">MGHLALAPWETRVFGGDLALTAGAEQDLNGGGWKKANDRAGFASLFRVIQPVRVFRALTPPVLMLGVVVSCGQPSAEPPTEPPAESLIGRPTPPPKDPFTDITAVSGVDFFHAAGATGEWALSEVMGGGAALFDMDGDGDLDLLLLAGAKRPFDPDSPQSGAGHGLFRNDGSGHFEDVSAGAGLGELRGYAMGAAVGDVNGDGALDLFISQLGRDALLVGDGRGRFSDVSDSWNVASREWSSSAAFADHDGDGDLDLFVVRYIEQRAGVKCHDSSGRRTYCPPSSGPAVHDLLLRNDGDRFVDVSSELGLDRAPAPGLGVVVEDITGDGRADFYVTNDQAANQLWVRQADGTWRDEAMQRGIALNGNGVAEASMGIIAEDLDLDGRCDLFMTHLGGETHTLYSARGSGLFGDRTTPAGLSVATRPGTGFGIAAFDLELDGDLDLAVAQGRVQVGDVHDGCELEGTWAQLAEPNLLLLNDGKGRFSSDALRALSVSVPLMVDRSVVSGDIDGDGDIDLIFSRVEGGPQVLRNDAERGGTWILLDPRTTETAATALGIELTIHAGDRTFRRTSRSSDGYQSSRDPRVHFGVPAEVGAVDVEARWTDGARESFRSLAVGKVHRISKGNGETP</sequence>
<dbReference type="SUPFAM" id="SSF69318">
    <property type="entry name" value="Integrin alpha N-terminal domain"/>
    <property type="match status" value="1"/>
</dbReference>
<dbReference type="Proteomes" id="UP000320390">
    <property type="component" value="Chromosome"/>
</dbReference>
<dbReference type="InterPro" id="IPR028994">
    <property type="entry name" value="Integrin_alpha_N"/>
</dbReference>
<dbReference type="InterPro" id="IPR027039">
    <property type="entry name" value="Crtac1"/>
</dbReference>
<dbReference type="Gene3D" id="2.130.10.130">
    <property type="entry name" value="Integrin alpha, N-terminal"/>
    <property type="match status" value="1"/>
</dbReference>
<organism evidence="4 5">
    <name type="scientific">Saltatorellus ferox</name>
    <dbReference type="NCBI Taxonomy" id="2528018"/>
    <lineage>
        <taxon>Bacteria</taxon>
        <taxon>Pseudomonadati</taxon>
        <taxon>Planctomycetota</taxon>
        <taxon>Planctomycetia</taxon>
        <taxon>Planctomycetia incertae sedis</taxon>
        <taxon>Saltatorellus</taxon>
    </lineage>
</organism>
<protein>
    <submittedName>
        <fullName evidence="4">FG-GAP repeat protein</fullName>
    </submittedName>
</protein>
<evidence type="ECO:0000313" key="4">
    <source>
        <dbReference type="EMBL" id="QDV08730.1"/>
    </source>
</evidence>
<dbReference type="PANTHER" id="PTHR16026">
    <property type="entry name" value="CARTILAGE ACIDIC PROTEIN 1"/>
    <property type="match status" value="1"/>
</dbReference>
<keyword evidence="5" id="KW-1185">Reference proteome</keyword>
<proteinExistence type="predicted"/>
<evidence type="ECO:0000313" key="5">
    <source>
        <dbReference type="Proteomes" id="UP000320390"/>
    </source>
</evidence>